<evidence type="ECO:0000313" key="3">
    <source>
        <dbReference type="Proteomes" id="UP001437256"/>
    </source>
</evidence>
<comment type="caution">
    <text evidence="2">The sequence shown here is derived from an EMBL/GenBank/DDBJ whole genome shotgun (WGS) entry which is preliminary data.</text>
</comment>
<protein>
    <submittedName>
        <fullName evidence="2">Uncharacterized protein</fullName>
    </submittedName>
</protein>
<gene>
    <name evidence="2" type="ORF">AAF712_004167</name>
</gene>
<sequence>MTHKAFCDLKLTLDLFTRIMDSSSRAKAAHSILKRLHDEAARIIDEAHGQKAHRESHEGRDSGSTLNDDLETLGGYTKLRTSSSSRGKEDTSSSSSSSSVSPQPSIGHGGRPGASPTNTPGISFPSLPHEGPHTTHDSDPFTLSLLSTTDPKPEPGSGSRELQDYHQAHTTHIRETDYRNHPHDKLKHYHVMDWGGQLPGWTTPSPTPALMPEGPGINAQWVAFMQEEGVLPYGNLDTRMPRQSS</sequence>
<organism evidence="2 3">
    <name type="scientific">Marasmius tenuissimus</name>
    <dbReference type="NCBI Taxonomy" id="585030"/>
    <lineage>
        <taxon>Eukaryota</taxon>
        <taxon>Fungi</taxon>
        <taxon>Dikarya</taxon>
        <taxon>Basidiomycota</taxon>
        <taxon>Agaricomycotina</taxon>
        <taxon>Agaricomycetes</taxon>
        <taxon>Agaricomycetidae</taxon>
        <taxon>Agaricales</taxon>
        <taxon>Marasmiineae</taxon>
        <taxon>Marasmiaceae</taxon>
        <taxon>Marasmius</taxon>
    </lineage>
</organism>
<evidence type="ECO:0000313" key="2">
    <source>
        <dbReference type="EMBL" id="KAL0068836.1"/>
    </source>
</evidence>
<reference evidence="2 3" key="1">
    <citation type="submission" date="2024-05" db="EMBL/GenBank/DDBJ databases">
        <title>A draft genome resource for the thread blight pathogen Marasmius tenuissimus strain MS-2.</title>
        <authorList>
            <person name="Yulfo-Soto G.E."/>
            <person name="Baruah I.K."/>
            <person name="Amoako-Attah I."/>
            <person name="Bukari Y."/>
            <person name="Meinhardt L.W."/>
            <person name="Bailey B.A."/>
            <person name="Cohen S.P."/>
        </authorList>
    </citation>
    <scope>NUCLEOTIDE SEQUENCE [LARGE SCALE GENOMIC DNA]</scope>
    <source>
        <strain evidence="2 3">MS-2</strain>
    </source>
</reference>
<feature type="compositionally biased region" description="Low complexity" evidence="1">
    <location>
        <begin position="92"/>
        <end position="105"/>
    </location>
</feature>
<evidence type="ECO:0000256" key="1">
    <source>
        <dbReference type="SAM" id="MobiDB-lite"/>
    </source>
</evidence>
<dbReference type="EMBL" id="JBBXMP010000016">
    <property type="protein sequence ID" value="KAL0068836.1"/>
    <property type="molecule type" value="Genomic_DNA"/>
</dbReference>
<feature type="compositionally biased region" description="Basic and acidic residues" evidence="1">
    <location>
        <begin position="48"/>
        <end position="61"/>
    </location>
</feature>
<feature type="compositionally biased region" description="Basic and acidic residues" evidence="1">
    <location>
        <begin position="130"/>
        <end position="139"/>
    </location>
</feature>
<name>A0ABR3A662_9AGAR</name>
<feature type="region of interest" description="Disordered" evidence="1">
    <location>
        <begin position="48"/>
        <end position="163"/>
    </location>
</feature>
<proteinExistence type="predicted"/>
<dbReference type="Proteomes" id="UP001437256">
    <property type="component" value="Unassembled WGS sequence"/>
</dbReference>
<accession>A0ABR3A662</accession>
<keyword evidence="3" id="KW-1185">Reference proteome</keyword>